<keyword evidence="7 10" id="KW-0119">Carbohydrate metabolism</keyword>
<dbReference type="NCBIfam" id="TIGR00217">
    <property type="entry name" value="malQ"/>
    <property type="match status" value="1"/>
</dbReference>
<comment type="similarity">
    <text evidence="2 10">Belongs to the disproportionating enzyme family.</text>
</comment>
<dbReference type="InterPro" id="IPR003385">
    <property type="entry name" value="Glyco_hydro_77"/>
</dbReference>
<accession>A0ABM7YHC5</accession>
<dbReference type="Proteomes" id="UP001057498">
    <property type="component" value="Chromosome"/>
</dbReference>
<dbReference type="PANTHER" id="PTHR32438">
    <property type="entry name" value="4-ALPHA-GLUCANOTRANSFERASE DPE1, CHLOROPLASTIC/AMYLOPLASTIC"/>
    <property type="match status" value="1"/>
</dbReference>
<evidence type="ECO:0000256" key="3">
    <source>
        <dbReference type="ARBA" id="ARBA00012560"/>
    </source>
</evidence>
<dbReference type="EC" id="2.4.1.25" evidence="3 10"/>
<dbReference type="Pfam" id="PF02446">
    <property type="entry name" value="Glyco_hydro_77"/>
    <property type="match status" value="1"/>
</dbReference>
<evidence type="ECO:0000256" key="4">
    <source>
        <dbReference type="ARBA" id="ARBA00020295"/>
    </source>
</evidence>
<dbReference type="PANTHER" id="PTHR32438:SF5">
    <property type="entry name" value="4-ALPHA-GLUCANOTRANSFERASE DPE1, CHLOROPLASTIC_AMYLOPLASTIC"/>
    <property type="match status" value="1"/>
</dbReference>
<evidence type="ECO:0000256" key="2">
    <source>
        <dbReference type="ARBA" id="ARBA00005684"/>
    </source>
</evidence>
<dbReference type="Gene3D" id="3.20.20.80">
    <property type="entry name" value="Glycosidases"/>
    <property type="match status" value="1"/>
</dbReference>
<keyword evidence="12" id="KW-1185">Reference proteome</keyword>
<evidence type="ECO:0000313" key="11">
    <source>
        <dbReference type="EMBL" id="BDI03586.1"/>
    </source>
</evidence>
<organism evidence="11 12">
    <name type="scientific">Sphaerotilus microaerophilus</name>
    <dbReference type="NCBI Taxonomy" id="2914710"/>
    <lineage>
        <taxon>Bacteria</taxon>
        <taxon>Pseudomonadati</taxon>
        <taxon>Pseudomonadota</taxon>
        <taxon>Betaproteobacteria</taxon>
        <taxon>Burkholderiales</taxon>
        <taxon>Sphaerotilaceae</taxon>
        <taxon>Sphaerotilus</taxon>
    </lineage>
</organism>
<protein>
    <recommendedName>
        <fullName evidence="4 10">4-alpha-glucanotransferase</fullName>
        <ecNumber evidence="3 10">2.4.1.25</ecNumber>
    </recommendedName>
    <alternativeName>
        <fullName evidence="8 10">Amylomaltase</fullName>
    </alternativeName>
    <alternativeName>
        <fullName evidence="9 10">Disproportionating enzyme</fullName>
    </alternativeName>
</protein>
<evidence type="ECO:0000256" key="9">
    <source>
        <dbReference type="ARBA" id="ARBA00031501"/>
    </source>
</evidence>
<dbReference type="NCBIfam" id="NF011080">
    <property type="entry name" value="PRK14508.1-3"/>
    <property type="match status" value="1"/>
</dbReference>
<dbReference type="InterPro" id="IPR017853">
    <property type="entry name" value="GH"/>
</dbReference>
<evidence type="ECO:0000256" key="5">
    <source>
        <dbReference type="ARBA" id="ARBA00022676"/>
    </source>
</evidence>
<sequence length="509" mass="56221">MRFPRSSGVLLHPTSLPGPHGSGDLGASAYHFVDWLAAGGQALWQMLPLGGIGAGNSPYMSSSAFAGNVLLVDLDELQRRGWLLPGEVTALEGGDAHRVDFATVIPWRMAHLARAAQRFAGAGSAADRAEYDAFCAAHADWLDDYALYMALAEAHPGRDWCDWPAPLAFREAAALDAARRVHAVRIAFWRFGQWCFFRQWAALRAYANERGVRIVGDMPIFIAHQSAEVWARPDLFELDAAGRPTVVAGVPPDLFAETGQRWGNPLYRWSAHAGEGYRWWIERVRRTFELVDIVRIDHFRGFAGYWEIPASEPTAMHGRWVPGPASALFRAITDALGELPVIAEDLGVITPDVEALRVEFGYPGMRILQFAWGESGGAEARFLPHHHVPDCVVYTGSHDNDTTLGWWAGAPEATRHHLREYLATDGRTPHWDLMRAACASVADLAVHPMQDVLGLGTEHRMNFPGTPTGNWSWRFTWDQVPGEAAARLRRMAQLYERLPAAEDGAPAAA</sequence>
<gene>
    <name evidence="11" type="ORF">CATMQ487_05560</name>
</gene>
<evidence type="ECO:0000313" key="12">
    <source>
        <dbReference type="Proteomes" id="UP001057498"/>
    </source>
</evidence>
<keyword evidence="5 10" id="KW-0328">Glycosyltransferase</keyword>
<evidence type="ECO:0000256" key="1">
    <source>
        <dbReference type="ARBA" id="ARBA00000439"/>
    </source>
</evidence>
<evidence type="ECO:0000256" key="10">
    <source>
        <dbReference type="RuleBase" id="RU361207"/>
    </source>
</evidence>
<comment type="catalytic activity">
    <reaction evidence="1 10">
        <text>Transfers a segment of a (1-&gt;4)-alpha-D-glucan to a new position in an acceptor, which may be glucose or a (1-&gt;4)-alpha-D-glucan.</text>
        <dbReference type="EC" id="2.4.1.25"/>
    </reaction>
</comment>
<evidence type="ECO:0000256" key="6">
    <source>
        <dbReference type="ARBA" id="ARBA00022679"/>
    </source>
</evidence>
<proteinExistence type="inferred from homology"/>
<dbReference type="EMBL" id="AP025730">
    <property type="protein sequence ID" value="BDI03586.1"/>
    <property type="molecule type" value="Genomic_DNA"/>
</dbReference>
<evidence type="ECO:0000256" key="8">
    <source>
        <dbReference type="ARBA" id="ARBA00031423"/>
    </source>
</evidence>
<evidence type="ECO:0000256" key="7">
    <source>
        <dbReference type="ARBA" id="ARBA00023277"/>
    </source>
</evidence>
<dbReference type="SUPFAM" id="SSF51445">
    <property type="entry name" value="(Trans)glycosidases"/>
    <property type="match status" value="1"/>
</dbReference>
<reference evidence="11" key="1">
    <citation type="submission" date="2022-04" db="EMBL/GenBank/DDBJ databases">
        <title>Whole genome sequence of Sphaerotilus sp. FB-5.</title>
        <authorList>
            <person name="Takeda M."/>
            <person name="Narihara S."/>
            <person name="Akimoto M."/>
            <person name="Akimoto R."/>
            <person name="Nishiyashiki S."/>
            <person name="Murakami T."/>
        </authorList>
    </citation>
    <scope>NUCLEOTIDE SEQUENCE</scope>
    <source>
        <strain evidence="11">FB-5</strain>
    </source>
</reference>
<name>A0ABM7YHC5_9BURK</name>
<dbReference type="RefSeq" id="WP_251971860.1">
    <property type="nucleotide sequence ID" value="NZ_AP025730.1"/>
</dbReference>
<keyword evidence="6 10" id="KW-0808">Transferase</keyword>